<evidence type="ECO:0000259" key="6">
    <source>
        <dbReference type="PROSITE" id="PS50893"/>
    </source>
</evidence>
<dbReference type="Proteomes" id="UP000477311">
    <property type="component" value="Unassembled WGS sequence"/>
</dbReference>
<reference evidence="8 9" key="1">
    <citation type="submission" date="2020-02" db="EMBL/GenBank/DDBJ databases">
        <title>Draft genome sequence of Limisphaera ngatamarikiensis NGM72.4T, a thermophilic Verrucomicrobia grouped in subdivision 3.</title>
        <authorList>
            <person name="Carere C.R."/>
            <person name="Steen J."/>
            <person name="Hugenholtz P."/>
            <person name="Stott M.B."/>
        </authorList>
    </citation>
    <scope>NUCLEOTIDE SEQUENCE [LARGE SCALE GENOMIC DNA]</scope>
    <source>
        <strain evidence="8 9">NGM72.4</strain>
    </source>
</reference>
<dbReference type="GO" id="GO:0016887">
    <property type="term" value="F:ATP hydrolysis activity"/>
    <property type="evidence" value="ECO:0007669"/>
    <property type="project" value="InterPro"/>
</dbReference>
<dbReference type="InterPro" id="IPR004606">
    <property type="entry name" value="Mop_domain"/>
</dbReference>
<dbReference type="RefSeq" id="WP_165108252.1">
    <property type="nucleotide sequence ID" value="NZ_JAAKYA010000077.1"/>
</dbReference>
<dbReference type="Gene3D" id="2.40.50.100">
    <property type="match status" value="1"/>
</dbReference>
<accession>A0A6M1S3N8</accession>
<gene>
    <name evidence="8" type="ORF">G4L39_11140</name>
</gene>
<keyword evidence="2 5" id="KW-0500">Molybdenum</keyword>
<dbReference type="EMBL" id="JAAKYA010000077">
    <property type="protein sequence ID" value="NGO39940.1"/>
    <property type="molecule type" value="Genomic_DNA"/>
</dbReference>
<dbReference type="SMART" id="SM00382">
    <property type="entry name" value="AAA"/>
    <property type="match status" value="1"/>
</dbReference>
<keyword evidence="1" id="KW-0813">Transport</keyword>
<evidence type="ECO:0000256" key="2">
    <source>
        <dbReference type="ARBA" id="ARBA00022505"/>
    </source>
</evidence>
<dbReference type="AlphaFoldDB" id="A0A6M1S3N8"/>
<dbReference type="InterPro" id="IPR017871">
    <property type="entry name" value="ABC_transporter-like_CS"/>
</dbReference>
<dbReference type="Gene3D" id="3.40.50.300">
    <property type="entry name" value="P-loop containing nucleotide triphosphate hydrolases"/>
    <property type="match status" value="1"/>
</dbReference>
<proteinExistence type="predicted"/>
<dbReference type="InterPro" id="IPR050093">
    <property type="entry name" value="ABC_SmlMolc_Importer"/>
</dbReference>
<keyword evidence="4 8" id="KW-0067">ATP-binding</keyword>
<dbReference type="InterPro" id="IPR027417">
    <property type="entry name" value="P-loop_NTPase"/>
</dbReference>
<dbReference type="InterPro" id="IPR008995">
    <property type="entry name" value="Mo/tungstate-bd_C_term_dom"/>
</dbReference>
<dbReference type="Pfam" id="PF03459">
    <property type="entry name" value="TOBE"/>
    <property type="match status" value="1"/>
</dbReference>
<organism evidence="8 9">
    <name type="scientific">Limisphaera ngatamarikiensis</name>
    <dbReference type="NCBI Taxonomy" id="1324935"/>
    <lineage>
        <taxon>Bacteria</taxon>
        <taxon>Pseudomonadati</taxon>
        <taxon>Verrucomicrobiota</taxon>
        <taxon>Verrucomicrobiia</taxon>
        <taxon>Limisphaerales</taxon>
        <taxon>Limisphaeraceae</taxon>
        <taxon>Limisphaera</taxon>
    </lineage>
</organism>
<dbReference type="InterPro" id="IPR005116">
    <property type="entry name" value="Transp-assoc_OB_typ1"/>
</dbReference>
<evidence type="ECO:0000259" key="7">
    <source>
        <dbReference type="PROSITE" id="PS51866"/>
    </source>
</evidence>
<dbReference type="SUPFAM" id="SSF50331">
    <property type="entry name" value="MOP-like"/>
    <property type="match status" value="1"/>
</dbReference>
<dbReference type="PROSITE" id="PS51866">
    <property type="entry name" value="MOP"/>
    <property type="match status" value="1"/>
</dbReference>
<dbReference type="SUPFAM" id="SSF52540">
    <property type="entry name" value="P-loop containing nucleoside triphosphate hydrolases"/>
    <property type="match status" value="1"/>
</dbReference>
<comment type="caution">
    <text evidence="8">The sequence shown here is derived from an EMBL/GenBank/DDBJ whole genome shotgun (WGS) entry which is preliminary data.</text>
</comment>
<feature type="domain" description="Mop" evidence="7">
    <location>
        <begin position="290"/>
        <end position="354"/>
    </location>
</feature>
<keyword evidence="3" id="KW-0547">Nucleotide-binding</keyword>
<dbReference type="InterPro" id="IPR003439">
    <property type="entry name" value="ABC_transporter-like_ATP-bd"/>
</dbReference>
<dbReference type="PANTHER" id="PTHR42781:SF4">
    <property type="entry name" value="SPERMIDINE_PUTRESCINE IMPORT ATP-BINDING PROTEIN POTA"/>
    <property type="match status" value="1"/>
</dbReference>
<dbReference type="GO" id="GO:0005524">
    <property type="term" value="F:ATP binding"/>
    <property type="evidence" value="ECO:0007669"/>
    <property type="project" value="UniProtKB-KW"/>
</dbReference>
<evidence type="ECO:0000313" key="9">
    <source>
        <dbReference type="Proteomes" id="UP000477311"/>
    </source>
</evidence>
<evidence type="ECO:0000256" key="5">
    <source>
        <dbReference type="PROSITE-ProRule" id="PRU01213"/>
    </source>
</evidence>
<keyword evidence="9" id="KW-1185">Reference proteome</keyword>
<sequence length="358" mass="39063">MLELESLTVAAGGFRLHEVQLSVAEGECHAVLGPSGSGKSTLLKAVLGLLAPERGCVRLDGRDITRLPVEQRGLGYVPQQLGLFPHLTVRDNLCYSARARRLPEPQFRPLLEKLVSVTGIGPLLDRFPSTLSGGERQRVGLVRALVSQPRVVLLDEPFSALHASLRRELWWLVRELQRQQRLTVLLVTHDLTEAFYLADRVTVLLEGRVVQQGDKTAVFGKPVAPEVARFLGVETLVPGRVLHVVDGLATVEVGSGRTRLVALAPSEPGPHVLISIRGEDVVLQREEGRPSSARNRLKARVVSVRPGTPLACVELDAGFPLYAFITGPALEELDLRPGATVHAHIKATAVHLIPRHHE</sequence>
<evidence type="ECO:0000256" key="3">
    <source>
        <dbReference type="ARBA" id="ARBA00022741"/>
    </source>
</evidence>
<dbReference type="Pfam" id="PF00005">
    <property type="entry name" value="ABC_tran"/>
    <property type="match status" value="1"/>
</dbReference>
<name>A0A6M1S3N8_9BACT</name>
<dbReference type="PANTHER" id="PTHR42781">
    <property type="entry name" value="SPERMIDINE/PUTRESCINE IMPORT ATP-BINDING PROTEIN POTA"/>
    <property type="match status" value="1"/>
</dbReference>
<dbReference type="PROSITE" id="PS00211">
    <property type="entry name" value="ABC_TRANSPORTER_1"/>
    <property type="match status" value="1"/>
</dbReference>
<dbReference type="GO" id="GO:0015689">
    <property type="term" value="P:molybdate ion transport"/>
    <property type="evidence" value="ECO:0007669"/>
    <property type="project" value="InterPro"/>
</dbReference>
<dbReference type="PROSITE" id="PS50893">
    <property type="entry name" value="ABC_TRANSPORTER_2"/>
    <property type="match status" value="1"/>
</dbReference>
<feature type="domain" description="ABC transporter" evidence="6">
    <location>
        <begin position="2"/>
        <end position="231"/>
    </location>
</feature>
<evidence type="ECO:0000313" key="8">
    <source>
        <dbReference type="EMBL" id="NGO39940.1"/>
    </source>
</evidence>
<dbReference type="InterPro" id="IPR003593">
    <property type="entry name" value="AAA+_ATPase"/>
</dbReference>
<protein>
    <submittedName>
        <fullName evidence="8">ABC transporter ATP-binding protein</fullName>
    </submittedName>
</protein>
<evidence type="ECO:0000256" key="4">
    <source>
        <dbReference type="ARBA" id="ARBA00022840"/>
    </source>
</evidence>
<evidence type="ECO:0000256" key="1">
    <source>
        <dbReference type="ARBA" id="ARBA00022448"/>
    </source>
</evidence>